<keyword evidence="2" id="KW-1185">Reference proteome</keyword>
<evidence type="ECO:0000313" key="1">
    <source>
        <dbReference type="EMBL" id="MBV0932839.1"/>
    </source>
</evidence>
<evidence type="ECO:0008006" key="3">
    <source>
        <dbReference type="Google" id="ProtNLM"/>
    </source>
</evidence>
<proteinExistence type="predicted"/>
<sequence>MMKQLRLLLISMMVLVLLGCSHGYEGTYKVEVSSVGVNLGELMPDTRIVIGRDYLESDGERTQLDDIFVRESGGSRYLVLKTDGKEDAWKIIDDTTLERGNGFAKARMTRVE</sequence>
<organism evidence="1 2">
    <name type="scientific">Marinobacterium weihaiense</name>
    <dbReference type="NCBI Taxonomy" id="2851016"/>
    <lineage>
        <taxon>Bacteria</taxon>
        <taxon>Pseudomonadati</taxon>
        <taxon>Pseudomonadota</taxon>
        <taxon>Gammaproteobacteria</taxon>
        <taxon>Oceanospirillales</taxon>
        <taxon>Oceanospirillaceae</taxon>
        <taxon>Marinobacterium</taxon>
    </lineage>
</organism>
<name>A0ABS6MAB0_9GAMM</name>
<evidence type="ECO:0000313" key="2">
    <source>
        <dbReference type="Proteomes" id="UP000755551"/>
    </source>
</evidence>
<dbReference type="Proteomes" id="UP000755551">
    <property type="component" value="Unassembled WGS sequence"/>
</dbReference>
<dbReference type="RefSeq" id="WP_217334259.1">
    <property type="nucleotide sequence ID" value="NZ_JAHQZT010000005.1"/>
</dbReference>
<comment type="caution">
    <text evidence="1">The sequence shown here is derived from an EMBL/GenBank/DDBJ whole genome shotgun (WGS) entry which is preliminary data.</text>
</comment>
<reference evidence="1 2" key="1">
    <citation type="submission" date="2021-06" db="EMBL/GenBank/DDBJ databases">
        <title>Bacterium isolated from marine sediment.</title>
        <authorList>
            <person name="Zhu K.-L."/>
            <person name="Du Z.-J."/>
            <person name="Liang Q.-Y."/>
        </authorList>
    </citation>
    <scope>NUCLEOTIDE SEQUENCE [LARGE SCALE GENOMIC DNA]</scope>
    <source>
        <strain evidence="1 2">A346</strain>
    </source>
</reference>
<dbReference type="PROSITE" id="PS51257">
    <property type="entry name" value="PROKAR_LIPOPROTEIN"/>
    <property type="match status" value="1"/>
</dbReference>
<dbReference type="EMBL" id="JAHQZT010000005">
    <property type="protein sequence ID" value="MBV0932839.1"/>
    <property type="molecule type" value="Genomic_DNA"/>
</dbReference>
<accession>A0ABS6MAB0</accession>
<gene>
    <name evidence="1" type="ORF">KTN04_05750</name>
</gene>
<protein>
    <recommendedName>
        <fullName evidence="3">DUF3221 domain-containing protein</fullName>
    </recommendedName>
</protein>